<dbReference type="InterPro" id="IPR025421">
    <property type="entry name" value="DUF4148"/>
</dbReference>
<keyword evidence="1" id="KW-0732">Signal</keyword>
<organism evidence="2 3">
    <name type="scientific">Paraburkholderia sejongensis</name>
    <dbReference type="NCBI Taxonomy" id="2886946"/>
    <lineage>
        <taxon>Bacteria</taxon>
        <taxon>Pseudomonadati</taxon>
        <taxon>Pseudomonadota</taxon>
        <taxon>Betaproteobacteria</taxon>
        <taxon>Burkholderiales</taxon>
        <taxon>Burkholderiaceae</taxon>
        <taxon>Paraburkholderia</taxon>
    </lineage>
</organism>
<evidence type="ECO:0000313" key="3">
    <source>
        <dbReference type="Proteomes" id="UP001431019"/>
    </source>
</evidence>
<dbReference type="RefSeq" id="WP_230511717.1">
    <property type="nucleotide sequence ID" value="NZ_JAJITD010000011.1"/>
</dbReference>
<keyword evidence="3" id="KW-1185">Reference proteome</keyword>
<accession>A0ABS8JZA0</accession>
<name>A0ABS8JZA0_9BURK</name>
<dbReference type="Pfam" id="PF13663">
    <property type="entry name" value="DUF4148"/>
    <property type="match status" value="1"/>
</dbReference>
<gene>
    <name evidence="2" type="ORF">LJ656_21800</name>
</gene>
<evidence type="ECO:0000256" key="1">
    <source>
        <dbReference type="SAM" id="SignalP"/>
    </source>
</evidence>
<proteinExistence type="predicted"/>
<feature type="chain" id="PRO_5047017089" evidence="1">
    <location>
        <begin position="23"/>
        <end position="100"/>
    </location>
</feature>
<evidence type="ECO:0000313" key="2">
    <source>
        <dbReference type="EMBL" id="MCC8395226.1"/>
    </source>
</evidence>
<comment type="caution">
    <text evidence="2">The sequence shown here is derived from an EMBL/GenBank/DDBJ whole genome shotgun (WGS) entry which is preliminary data.</text>
</comment>
<feature type="signal peptide" evidence="1">
    <location>
        <begin position="1"/>
        <end position="22"/>
    </location>
</feature>
<protein>
    <submittedName>
        <fullName evidence="2">DUF4148 domain-containing protein</fullName>
    </submittedName>
</protein>
<sequence length="100" mass="9966">MKCLFKAAVIGISLAASVSVFAQSNAPITRAQVRAELIQLERNGYHVGDGDQAHYPEAIQEAEARIAARNGAAASAYGGAAAGSVQAGGPAVDGSGAAAR</sequence>
<reference evidence="2 3" key="1">
    <citation type="submission" date="2021-11" db="EMBL/GenBank/DDBJ databases">
        <authorList>
            <person name="Oh E.-T."/>
            <person name="Kim S.-B."/>
        </authorList>
    </citation>
    <scope>NUCLEOTIDE SEQUENCE [LARGE SCALE GENOMIC DNA]</scope>
    <source>
        <strain evidence="2 3">MMS20-SJTR3</strain>
    </source>
</reference>
<dbReference type="EMBL" id="JAJITD010000011">
    <property type="protein sequence ID" value="MCC8395226.1"/>
    <property type="molecule type" value="Genomic_DNA"/>
</dbReference>
<dbReference type="Proteomes" id="UP001431019">
    <property type="component" value="Unassembled WGS sequence"/>
</dbReference>